<organism evidence="1">
    <name type="scientific">marine metagenome</name>
    <dbReference type="NCBI Taxonomy" id="408172"/>
    <lineage>
        <taxon>unclassified sequences</taxon>
        <taxon>metagenomes</taxon>
        <taxon>ecological metagenomes</taxon>
    </lineage>
</organism>
<dbReference type="AlphaFoldDB" id="A0A382FJ83"/>
<feature type="non-terminal residue" evidence="1">
    <location>
        <position position="1"/>
    </location>
</feature>
<evidence type="ECO:0008006" key="2">
    <source>
        <dbReference type="Google" id="ProtNLM"/>
    </source>
</evidence>
<accession>A0A382FJ83</accession>
<reference evidence="1" key="1">
    <citation type="submission" date="2018-05" db="EMBL/GenBank/DDBJ databases">
        <authorList>
            <person name="Lanie J.A."/>
            <person name="Ng W.-L."/>
            <person name="Kazmierczak K.M."/>
            <person name="Andrzejewski T.M."/>
            <person name="Davidsen T.M."/>
            <person name="Wayne K.J."/>
            <person name="Tettelin H."/>
            <person name="Glass J.I."/>
            <person name="Rusch D."/>
            <person name="Podicherti R."/>
            <person name="Tsui H.-C.T."/>
            <person name="Winkler M.E."/>
        </authorList>
    </citation>
    <scope>NUCLEOTIDE SEQUENCE</scope>
</reference>
<protein>
    <recommendedName>
        <fullName evidence="2">SCP2 domain-containing protein</fullName>
    </recommendedName>
</protein>
<proteinExistence type="predicted"/>
<gene>
    <name evidence="1" type="ORF">METZ01_LOCUS215583</name>
</gene>
<name>A0A382FJ83_9ZZZZ</name>
<evidence type="ECO:0000313" key="1">
    <source>
        <dbReference type="EMBL" id="SVB62729.1"/>
    </source>
</evidence>
<dbReference type="EMBL" id="UINC01050128">
    <property type="protein sequence ID" value="SVB62729.1"/>
    <property type="molecule type" value="Genomic_DNA"/>
</dbReference>
<sequence length="81" mass="8355">VDFPAESISQGPILYRFELTGPGAGLFDLVVEGNIAHLALDGDAAATVSLTCDSGTFALFMWKRISLVSAKSAGHVTSAGD</sequence>